<feature type="chain" id="PRO_5040413195" evidence="1">
    <location>
        <begin position="25"/>
        <end position="150"/>
    </location>
</feature>
<gene>
    <name evidence="2" type="ORF">O181_007624</name>
</gene>
<evidence type="ECO:0000313" key="3">
    <source>
        <dbReference type="Proteomes" id="UP000765509"/>
    </source>
</evidence>
<sequence>MHLTSLSFLLLIAAFAFLTIPCQSKTVQKLCNNGFQMDRAKGKLYCHWSYAGWVTCDLNKCFFGTQKLPVDQYVLQGCQPEDIRTKTGFPPIALHPYDLSASGGPNQHLIVERGYYSTEHQVINTKKRYVCPLYMLTGFNAKILDCTCTE</sequence>
<proteinExistence type="predicted"/>
<keyword evidence="3" id="KW-1185">Reference proteome</keyword>
<accession>A0A9Q3BL84</accession>
<organism evidence="2 3">
    <name type="scientific">Austropuccinia psidii MF-1</name>
    <dbReference type="NCBI Taxonomy" id="1389203"/>
    <lineage>
        <taxon>Eukaryota</taxon>
        <taxon>Fungi</taxon>
        <taxon>Dikarya</taxon>
        <taxon>Basidiomycota</taxon>
        <taxon>Pucciniomycotina</taxon>
        <taxon>Pucciniomycetes</taxon>
        <taxon>Pucciniales</taxon>
        <taxon>Sphaerophragmiaceae</taxon>
        <taxon>Austropuccinia</taxon>
    </lineage>
</organism>
<dbReference type="Proteomes" id="UP000765509">
    <property type="component" value="Unassembled WGS sequence"/>
</dbReference>
<name>A0A9Q3BL84_9BASI</name>
<feature type="signal peptide" evidence="1">
    <location>
        <begin position="1"/>
        <end position="24"/>
    </location>
</feature>
<evidence type="ECO:0000313" key="2">
    <source>
        <dbReference type="EMBL" id="MBW0467909.1"/>
    </source>
</evidence>
<reference evidence="2" key="1">
    <citation type="submission" date="2021-03" db="EMBL/GenBank/DDBJ databases">
        <title>Draft genome sequence of rust myrtle Austropuccinia psidii MF-1, a brazilian biotype.</title>
        <authorList>
            <person name="Quecine M.C."/>
            <person name="Pachon D.M.R."/>
            <person name="Bonatelli M.L."/>
            <person name="Correr F.H."/>
            <person name="Franceschini L.M."/>
            <person name="Leite T.F."/>
            <person name="Margarido G.R.A."/>
            <person name="Almeida C.A."/>
            <person name="Ferrarezi J.A."/>
            <person name="Labate C.A."/>
        </authorList>
    </citation>
    <scope>NUCLEOTIDE SEQUENCE</scope>
    <source>
        <strain evidence="2">MF-1</strain>
    </source>
</reference>
<comment type="caution">
    <text evidence="2">The sequence shown here is derived from an EMBL/GenBank/DDBJ whole genome shotgun (WGS) entry which is preliminary data.</text>
</comment>
<keyword evidence="1" id="KW-0732">Signal</keyword>
<dbReference type="AlphaFoldDB" id="A0A9Q3BL84"/>
<dbReference type="EMBL" id="AVOT02001713">
    <property type="protein sequence ID" value="MBW0467909.1"/>
    <property type="molecule type" value="Genomic_DNA"/>
</dbReference>
<protein>
    <submittedName>
        <fullName evidence="2">Uncharacterized protein</fullName>
    </submittedName>
</protein>
<evidence type="ECO:0000256" key="1">
    <source>
        <dbReference type="SAM" id="SignalP"/>
    </source>
</evidence>